<reference evidence="1 2" key="1">
    <citation type="submission" date="2020-11" db="EMBL/GenBank/DDBJ databases">
        <title>Enhanced detection system for hospital associated transmission using whole genome sequencing surveillance.</title>
        <authorList>
            <person name="Harrison L.H."/>
            <person name="Van Tyne D."/>
            <person name="Marsh J.W."/>
            <person name="Griffith M.P."/>
            <person name="Snyder D.J."/>
            <person name="Cooper V.S."/>
            <person name="Mustapha M."/>
        </authorList>
    </citation>
    <scope>NUCLEOTIDE SEQUENCE [LARGE SCALE GENOMIC DNA]</scope>
    <source>
        <strain evidence="1 2">CB00117</strain>
    </source>
</reference>
<name>A0ABS0ZUG0_9ENTR</name>
<dbReference type="RefSeq" id="WP_200035510.1">
    <property type="nucleotide sequence ID" value="NZ_JADWND010000005.1"/>
</dbReference>
<organism evidence="1 2">
    <name type="scientific">Citrobacter sedlakii</name>
    <dbReference type="NCBI Taxonomy" id="67826"/>
    <lineage>
        <taxon>Bacteria</taxon>
        <taxon>Pseudomonadati</taxon>
        <taxon>Pseudomonadota</taxon>
        <taxon>Gammaproteobacteria</taxon>
        <taxon>Enterobacterales</taxon>
        <taxon>Enterobacteriaceae</taxon>
        <taxon>Citrobacter</taxon>
        <taxon>Citrobacter freundii complex</taxon>
    </lineage>
</organism>
<dbReference type="Proteomes" id="UP000746649">
    <property type="component" value="Unassembled WGS sequence"/>
</dbReference>
<keyword evidence="2" id="KW-1185">Reference proteome</keyword>
<proteinExistence type="predicted"/>
<protein>
    <submittedName>
        <fullName evidence="1">Uncharacterized protein</fullName>
    </submittedName>
</protein>
<sequence>MIILWVVIIGEGNMMTVHPHIIIGIITTARVRPIVKALIQSTERQSGKDNV</sequence>
<dbReference type="EMBL" id="JADWND010000005">
    <property type="protein sequence ID" value="MBJ8382019.1"/>
    <property type="molecule type" value="Genomic_DNA"/>
</dbReference>
<accession>A0ABS0ZUG0</accession>
<gene>
    <name evidence="1" type="ORF">I6M88_13715</name>
</gene>
<evidence type="ECO:0000313" key="1">
    <source>
        <dbReference type="EMBL" id="MBJ8382019.1"/>
    </source>
</evidence>
<comment type="caution">
    <text evidence="1">The sequence shown here is derived from an EMBL/GenBank/DDBJ whole genome shotgun (WGS) entry which is preliminary data.</text>
</comment>
<evidence type="ECO:0000313" key="2">
    <source>
        <dbReference type="Proteomes" id="UP000746649"/>
    </source>
</evidence>